<gene>
    <name evidence="2" type="ORF">DA73_0211140</name>
    <name evidence="1" type="ORF">DA73_0400037720</name>
</gene>
<reference evidence="1" key="2">
    <citation type="submission" date="2019-11" db="EMBL/GenBank/DDBJ databases">
        <title>Improved Assembly of Tolypothrix boutellei genome.</title>
        <authorList>
            <person name="Sarangi A.N."/>
            <person name="Mukherjee M."/>
            <person name="Ghosh S."/>
            <person name="Singh D."/>
            <person name="Das A."/>
            <person name="Kant S."/>
            <person name="Prusty A."/>
            <person name="Tripathy S."/>
        </authorList>
    </citation>
    <scope>NUCLEOTIDE SEQUENCE</scope>
    <source>
        <strain evidence="1">VB521301</strain>
    </source>
</reference>
<dbReference type="OrthoDB" id="582649at2"/>
<protein>
    <submittedName>
        <fullName evidence="2">Uncharacterized protein</fullName>
    </submittedName>
</protein>
<comment type="caution">
    <text evidence="2">The sequence shown here is derived from an EMBL/GenBank/DDBJ whole genome shotgun (WGS) entry which is preliminary data.</text>
</comment>
<name>A0A0C1NBG5_9CYAN</name>
<evidence type="ECO:0000313" key="1">
    <source>
        <dbReference type="EMBL" id="KAF3890557.1"/>
    </source>
</evidence>
<keyword evidence="3" id="KW-1185">Reference proteome</keyword>
<organism evidence="2">
    <name type="scientific">Tolypothrix bouteillei VB521301</name>
    <dbReference type="NCBI Taxonomy" id="1479485"/>
    <lineage>
        <taxon>Bacteria</taxon>
        <taxon>Bacillati</taxon>
        <taxon>Cyanobacteriota</taxon>
        <taxon>Cyanophyceae</taxon>
        <taxon>Nostocales</taxon>
        <taxon>Tolypothrichaceae</taxon>
        <taxon>Tolypothrix</taxon>
    </lineage>
</organism>
<reference evidence="2" key="1">
    <citation type="journal article" date="2015" name="Genome Announc.">
        <title>Draft Genome Sequence of Tolypothrix boutellei Strain VB521301.</title>
        <authorList>
            <person name="Chandrababunaidu M.M."/>
            <person name="Singh D."/>
            <person name="Sen D."/>
            <person name="Bhan S."/>
            <person name="Das S."/>
            <person name="Gupta A."/>
            <person name="Adhikary S.P."/>
            <person name="Tripathy S."/>
        </authorList>
    </citation>
    <scope>NUCLEOTIDE SEQUENCE</scope>
    <source>
        <strain evidence="2">VB521301</strain>
    </source>
</reference>
<dbReference type="RefSeq" id="WP_038085624.1">
    <property type="nucleotide sequence ID" value="NZ_JHEG04000001.1"/>
</dbReference>
<proteinExistence type="predicted"/>
<dbReference type="STRING" id="1479485.DA73_0211140"/>
<dbReference type="EMBL" id="JHEG02000037">
    <property type="protein sequence ID" value="KIE12127.1"/>
    <property type="molecule type" value="Genomic_DNA"/>
</dbReference>
<accession>A0A0C1NBG5</accession>
<evidence type="ECO:0000313" key="2">
    <source>
        <dbReference type="EMBL" id="KIE12127.1"/>
    </source>
</evidence>
<sequence length="183" mass="21121">MELEHLYTKKQAAQMRQKLMDEFVIPVVQMNFQKYPSLRSAAMMVAQYWSDEASDAVHYCLIYSVLDTPDFEAAARAEVDYDDDTVNLPNLGRLEYRVYCVERNGETIYWPENLDSIPAFAAFCKEGCHQCMDAFEAYTPYAILRRQEDAISCTQLAPRAIAVEVVGKMLRPWLDGIKPDWVR</sequence>
<dbReference type="Proteomes" id="UP000029738">
    <property type="component" value="Unassembled WGS sequence"/>
</dbReference>
<evidence type="ECO:0000313" key="3">
    <source>
        <dbReference type="Proteomes" id="UP000029738"/>
    </source>
</evidence>
<dbReference type="AlphaFoldDB" id="A0A0C1NBG5"/>
<dbReference type="EMBL" id="JHEG04000001">
    <property type="protein sequence ID" value="KAF3890557.1"/>
    <property type="molecule type" value="Genomic_DNA"/>
</dbReference>